<name>A0A7K0CPG5_9ACTN</name>
<dbReference type="Proteomes" id="UP000466345">
    <property type="component" value="Unassembled WGS sequence"/>
</dbReference>
<dbReference type="RefSeq" id="WP_153456202.1">
    <property type="nucleotide sequence ID" value="NZ_WEGJ01000032.1"/>
</dbReference>
<reference evidence="2 3" key="1">
    <citation type="submission" date="2019-10" db="EMBL/GenBank/DDBJ databases">
        <title>Streptomyces smaragdinus sp. nov. and Streptomyces fabii sp. nov., isolated from the gut of fungus growing-termite Macrotermes natalensis.</title>
        <authorList>
            <person name="Schwitalla J."/>
            <person name="Benndorf R."/>
            <person name="Martin K."/>
            <person name="De Beer W."/>
            <person name="Kaster A.-K."/>
            <person name="Vollmers J."/>
            <person name="Poulsen M."/>
            <person name="Beemelmanns C."/>
        </authorList>
    </citation>
    <scope>NUCLEOTIDE SEQUENCE [LARGE SCALE GENOMIC DNA]</scope>
    <source>
        <strain evidence="2 3">RB5</strain>
    </source>
</reference>
<dbReference type="InterPro" id="IPR000182">
    <property type="entry name" value="GNAT_dom"/>
</dbReference>
<proteinExistence type="predicted"/>
<feature type="domain" description="N-acetyltransferase" evidence="1">
    <location>
        <begin position="120"/>
        <end position="257"/>
    </location>
</feature>
<dbReference type="AlphaFoldDB" id="A0A7K0CPG5"/>
<dbReference type="OrthoDB" id="164800at2"/>
<dbReference type="InterPro" id="IPR016181">
    <property type="entry name" value="Acyl_CoA_acyltransferase"/>
</dbReference>
<organism evidence="2 3">
    <name type="scientific">Streptomyces smaragdinus</name>
    <dbReference type="NCBI Taxonomy" id="2585196"/>
    <lineage>
        <taxon>Bacteria</taxon>
        <taxon>Bacillati</taxon>
        <taxon>Actinomycetota</taxon>
        <taxon>Actinomycetes</taxon>
        <taxon>Kitasatosporales</taxon>
        <taxon>Streptomycetaceae</taxon>
        <taxon>Streptomyces</taxon>
    </lineage>
</organism>
<dbReference type="CDD" id="cd04301">
    <property type="entry name" value="NAT_SF"/>
    <property type="match status" value="1"/>
</dbReference>
<gene>
    <name evidence="2" type="ORF">SRB5_55550</name>
</gene>
<dbReference type="SUPFAM" id="SSF55729">
    <property type="entry name" value="Acyl-CoA N-acyltransferases (Nat)"/>
    <property type="match status" value="1"/>
</dbReference>
<evidence type="ECO:0000259" key="1">
    <source>
        <dbReference type="PROSITE" id="PS51186"/>
    </source>
</evidence>
<accession>A0A7K0CPG5</accession>
<dbReference type="Gene3D" id="3.40.630.30">
    <property type="match status" value="1"/>
</dbReference>
<dbReference type="PROSITE" id="PS51186">
    <property type="entry name" value="GNAT"/>
    <property type="match status" value="1"/>
</dbReference>
<dbReference type="EMBL" id="WEGJ01000032">
    <property type="protein sequence ID" value="MQY15376.1"/>
    <property type="molecule type" value="Genomic_DNA"/>
</dbReference>
<dbReference type="Pfam" id="PF00583">
    <property type="entry name" value="Acetyltransf_1"/>
    <property type="match status" value="1"/>
</dbReference>
<sequence length="257" mass="27536">MSTLLSLYDAQMRREAPPTAPGVRVDRSATVVRQTGGQGDWNGVLWSDLTAETADAEIAAQVAHYAARGLPFEWKLYAHDAPRDLANRLRAAGFVPEPAEALLVAETSALPTEVPVPPGVELLPVTDAATVELAVRVREAAFGTPGDALRHQLLTQLAESPSTPPAVVAVADGVPLSSARLELPPDRDFAGLWGGGTIPAWRGRGLYRALVAYRTRIASSRGYRYLQVDALPTSEPILTRLGFTRLSTTTPYVYGEA</sequence>
<keyword evidence="3" id="KW-1185">Reference proteome</keyword>
<evidence type="ECO:0000313" key="3">
    <source>
        <dbReference type="Proteomes" id="UP000466345"/>
    </source>
</evidence>
<comment type="caution">
    <text evidence="2">The sequence shown here is derived from an EMBL/GenBank/DDBJ whole genome shotgun (WGS) entry which is preliminary data.</text>
</comment>
<dbReference type="GO" id="GO:0016747">
    <property type="term" value="F:acyltransferase activity, transferring groups other than amino-acyl groups"/>
    <property type="evidence" value="ECO:0007669"/>
    <property type="project" value="InterPro"/>
</dbReference>
<protein>
    <recommendedName>
        <fullName evidence="1">N-acetyltransferase domain-containing protein</fullName>
    </recommendedName>
</protein>
<evidence type="ECO:0000313" key="2">
    <source>
        <dbReference type="EMBL" id="MQY15376.1"/>
    </source>
</evidence>